<evidence type="ECO:0000313" key="11">
    <source>
        <dbReference type="Proteomes" id="UP000290819"/>
    </source>
</evidence>
<evidence type="ECO:0000256" key="4">
    <source>
        <dbReference type="ARBA" id="ARBA00022827"/>
    </source>
</evidence>
<comment type="similarity">
    <text evidence="2 6">Belongs to the acyl-CoA dehydrogenase family.</text>
</comment>
<name>A0A4Q1V458_9BRAD</name>
<evidence type="ECO:0000259" key="8">
    <source>
        <dbReference type="Pfam" id="PF02770"/>
    </source>
</evidence>
<evidence type="ECO:0000259" key="9">
    <source>
        <dbReference type="Pfam" id="PF02771"/>
    </source>
</evidence>
<dbReference type="Gene3D" id="1.20.140.10">
    <property type="entry name" value="Butyryl-CoA Dehydrogenase, subunit A, domain 3"/>
    <property type="match status" value="1"/>
</dbReference>
<dbReference type="InterPro" id="IPR009075">
    <property type="entry name" value="AcylCo_DH/oxidase_C"/>
</dbReference>
<dbReference type="InterPro" id="IPR046373">
    <property type="entry name" value="Acyl-CoA_Oxase/DH_mid-dom_sf"/>
</dbReference>
<dbReference type="SUPFAM" id="SSF56645">
    <property type="entry name" value="Acyl-CoA dehydrogenase NM domain-like"/>
    <property type="match status" value="1"/>
</dbReference>
<dbReference type="Proteomes" id="UP000290819">
    <property type="component" value="Unassembled WGS sequence"/>
</dbReference>
<feature type="domain" description="Acyl-CoA oxidase/dehydrogenase middle" evidence="8">
    <location>
        <begin position="127"/>
        <end position="221"/>
    </location>
</feature>
<accession>A0A4Q1V458</accession>
<feature type="domain" description="Acyl-CoA dehydrogenase/oxidase C-terminal" evidence="7">
    <location>
        <begin position="233"/>
        <end position="396"/>
    </location>
</feature>
<comment type="caution">
    <text evidence="10">The sequence shown here is derived from an EMBL/GenBank/DDBJ whole genome shotgun (WGS) entry which is preliminary data.</text>
</comment>
<sequence>MSLSLTPDELRFRDEVRAFIAAHLSPESRRASFLNVSFFSDPDIVAPWQKALHERGWVAPGWPHEHGGPGWSAAQRWIFESECARAGAPQLSPMGIKMVGPVLMRFGTTEQKKFYLPRILSGEDRWCQGYSEPGSGSDLASLKTRAVRRGERYVVNGTKIWTTHAHFANRMFALVRTSDEPRQQDGISFLLIDMKSPGITIRPIMMISGDHDVNQVFFDDVEVPLANLVGEEGRGWTYGKYLLEFERGGGVNSPKLKYALEKVRLLANSDLSCHAISRPEIATKLSEIELDLQTLEFAELKVLSALQRGDNPGPVSSILKLRASEVHQAITRVGVEIVGQNALVEETRRPLHALDDEPLIPEDVLSAVPRHLNGRANTIFGGSSEIQRDIIARQVLGL</sequence>
<gene>
    <name evidence="10" type="ORF">B5V03_18175</name>
</gene>
<dbReference type="Gene3D" id="1.10.540.10">
    <property type="entry name" value="Acyl-CoA dehydrogenase/oxidase, N-terminal domain"/>
    <property type="match status" value="1"/>
</dbReference>
<dbReference type="InterPro" id="IPR052161">
    <property type="entry name" value="Mycobact_Acyl-CoA_DH"/>
</dbReference>
<dbReference type="InterPro" id="IPR037069">
    <property type="entry name" value="AcylCoA_DH/ox_N_sf"/>
</dbReference>
<comment type="cofactor">
    <cofactor evidence="1 6">
        <name>FAD</name>
        <dbReference type="ChEBI" id="CHEBI:57692"/>
    </cofactor>
</comment>
<dbReference type="SUPFAM" id="SSF47203">
    <property type="entry name" value="Acyl-CoA dehydrogenase C-terminal domain-like"/>
    <property type="match status" value="1"/>
</dbReference>
<dbReference type="OrthoDB" id="9775090at2"/>
<evidence type="ECO:0000256" key="5">
    <source>
        <dbReference type="ARBA" id="ARBA00023002"/>
    </source>
</evidence>
<evidence type="ECO:0000259" key="7">
    <source>
        <dbReference type="Pfam" id="PF00441"/>
    </source>
</evidence>
<dbReference type="RefSeq" id="WP_129271808.1">
    <property type="nucleotide sequence ID" value="NZ_MZXW01000021.1"/>
</dbReference>
<organism evidence="10 11">
    <name type="scientific">Bradyrhizobium betae</name>
    <dbReference type="NCBI Taxonomy" id="244734"/>
    <lineage>
        <taxon>Bacteria</taxon>
        <taxon>Pseudomonadati</taxon>
        <taxon>Pseudomonadota</taxon>
        <taxon>Alphaproteobacteria</taxon>
        <taxon>Hyphomicrobiales</taxon>
        <taxon>Nitrobacteraceae</taxon>
        <taxon>Bradyrhizobium</taxon>
    </lineage>
</organism>
<dbReference type="Gene3D" id="2.40.110.10">
    <property type="entry name" value="Butyryl-CoA Dehydrogenase, subunit A, domain 2"/>
    <property type="match status" value="1"/>
</dbReference>
<dbReference type="InterPro" id="IPR006091">
    <property type="entry name" value="Acyl-CoA_Oxase/DH_mid-dom"/>
</dbReference>
<dbReference type="FunFam" id="2.40.110.10:FF:000011">
    <property type="entry name" value="Acyl-CoA dehydrogenase FadE34"/>
    <property type="match status" value="1"/>
</dbReference>
<dbReference type="InterPro" id="IPR036250">
    <property type="entry name" value="AcylCo_DH-like_C"/>
</dbReference>
<dbReference type="EMBL" id="MZXW01000021">
    <property type="protein sequence ID" value="RXT45610.1"/>
    <property type="molecule type" value="Genomic_DNA"/>
</dbReference>
<dbReference type="PANTHER" id="PTHR43292:SF3">
    <property type="entry name" value="ACYL-COA DEHYDROGENASE FADE29"/>
    <property type="match status" value="1"/>
</dbReference>
<reference evidence="10 11" key="1">
    <citation type="submission" date="2017-03" db="EMBL/GenBank/DDBJ databases">
        <authorList>
            <person name="Safronova V.I."/>
            <person name="Sazanova A.L."/>
            <person name="Chirak E.R."/>
        </authorList>
    </citation>
    <scope>NUCLEOTIDE SEQUENCE [LARGE SCALE GENOMIC DNA]</scope>
    <source>
        <strain evidence="10 11">Opo-243</strain>
    </source>
</reference>
<evidence type="ECO:0000256" key="2">
    <source>
        <dbReference type="ARBA" id="ARBA00009347"/>
    </source>
</evidence>
<dbReference type="Pfam" id="PF02771">
    <property type="entry name" value="Acyl-CoA_dh_N"/>
    <property type="match status" value="1"/>
</dbReference>
<dbReference type="InterPro" id="IPR013786">
    <property type="entry name" value="AcylCoA_DH/ox_N"/>
</dbReference>
<keyword evidence="3 6" id="KW-0285">Flavoprotein</keyword>
<dbReference type="PANTHER" id="PTHR43292">
    <property type="entry name" value="ACYL-COA DEHYDROGENASE"/>
    <property type="match status" value="1"/>
</dbReference>
<dbReference type="GO" id="GO:0016627">
    <property type="term" value="F:oxidoreductase activity, acting on the CH-CH group of donors"/>
    <property type="evidence" value="ECO:0007669"/>
    <property type="project" value="InterPro"/>
</dbReference>
<dbReference type="GO" id="GO:0005886">
    <property type="term" value="C:plasma membrane"/>
    <property type="evidence" value="ECO:0007669"/>
    <property type="project" value="TreeGrafter"/>
</dbReference>
<keyword evidence="4 6" id="KW-0274">FAD</keyword>
<feature type="domain" description="Acyl-CoA dehydrogenase/oxidase N-terminal" evidence="9">
    <location>
        <begin position="6"/>
        <end position="123"/>
    </location>
</feature>
<evidence type="ECO:0000256" key="3">
    <source>
        <dbReference type="ARBA" id="ARBA00022630"/>
    </source>
</evidence>
<evidence type="ECO:0000256" key="6">
    <source>
        <dbReference type="RuleBase" id="RU362125"/>
    </source>
</evidence>
<protein>
    <submittedName>
        <fullName evidence="10">Acyl-CoA dehydrogenase</fullName>
    </submittedName>
</protein>
<evidence type="ECO:0000256" key="1">
    <source>
        <dbReference type="ARBA" id="ARBA00001974"/>
    </source>
</evidence>
<dbReference type="GO" id="GO:0050660">
    <property type="term" value="F:flavin adenine dinucleotide binding"/>
    <property type="evidence" value="ECO:0007669"/>
    <property type="project" value="InterPro"/>
</dbReference>
<dbReference type="InterPro" id="IPR009100">
    <property type="entry name" value="AcylCoA_DH/oxidase_NM_dom_sf"/>
</dbReference>
<dbReference type="Pfam" id="PF00441">
    <property type="entry name" value="Acyl-CoA_dh_1"/>
    <property type="match status" value="1"/>
</dbReference>
<evidence type="ECO:0000313" key="10">
    <source>
        <dbReference type="EMBL" id="RXT45610.1"/>
    </source>
</evidence>
<proteinExistence type="inferred from homology"/>
<keyword evidence="11" id="KW-1185">Reference proteome</keyword>
<dbReference type="AlphaFoldDB" id="A0A4Q1V458"/>
<keyword evidence="5 6" id="KW-0560">Oxidoreductase</keyword>
<dbReference type="Pfam" id="PF02770">
    <property type="entry name" value="Acyl-CoA_dh_M"/>
    <property type="match status" value="1"/>
</dbReference>